<dbReference type="Proteomes" id="UP001228690">
    <property type="component" value="Chromosome"/>
</dbReference>
<sequence length="259" mass="27652">MVELIGSSLAEQWPVLLWLLGGAFIAGTVDVISGGGGLISLPVLLLSGITPYQALAINKVQGSLGSGLAAWFFRRQGAIQFRELPTIIVMALLGGALGSVISLHIKPKYLNVILAILLIFIALYFILSKEISDEETRRRIPVFLFAATIILPIGVYDGFFGPSTGTFYMVSLIHFMGYSTSKALGTSKILNFCSNGTSALLFLNAGHLLILPTIAMCTGEAIGAYLGSVIAFRGGTKIIKPCIVITCIVISLKIIWESL</sequence>
<evidence type="ECO:0000256" key="3">
    <source>
        <dbReference type="ARBA" id="ARBA00022448"/>
    </source>
</evidence>
<comment type="similarity">
    <text evidence="2 8">Belongs to the 4-toluene sulfonate uptake permease (TSUP) (TC 2.A.102) family.</text>
</comment>
<gene>
    <name evidence="9" type="ORF">P0082_01685</name>
</gene>
<dbReference type="InterPro" id="IPR052017">
    <property type="entry name" value="TSUP"/>
</dbReference>
<evidence type="ECO:0000256" key="4">
    <source>
        <dbReference type="ARBA" id="ARBA00022475"/>
    </source>
</evidence>
<reference evidence="9 10" key="1">
    <citation type="submission" date="2023-04" db="EMBL/GenBank/DDBJ databases">
        <title>Spirochaete genome identified in red abalone sample constitutes a novel genus.</title>
        <authorList>
            <person name="Sharma S.P."/>
            <person name="Purcell C.M."/>
            <person name="Hyde J.R."/>
            <person name="Severin A.J."/>
        </authorList>
    </citation>
    <scope>NUCLEOTIDE SEQUENCE [LARGE SCALE GENOMIC DNA]</scope>
    <source>
        <strain evidence="9 10">SP-2023</strain>
    </source>
</reference>
<comment type="subcellular location">
    <subcellularLocation>
        <location evidence="1 8">Cell membrane</location>
        <topology evidence="1 8">Multi-pass membrane protein</topology>
    </subcellularLocation>
</comment>
<evidence type="ECO:0000313" key="9">
    <source>
        <dbReference type="EMBL" id="WGK69598.1"/>
    </source>
</evidence>
<proteinExistence type="inferred from homology"/>
<keyword evidence="7 8" id="KW-0472">Membrane</keyword>
<dbReference type="RefSeq" id="WP_326927784.1">
    <property type="nucleotide sequence ID" value="NZ_CP123443.1"/>
</dbReference>
<name>A0ABY8MK67_9SPIO</name>
<feature type="transmembrane region" description="Helical" evidence="8">
    <location>
        <begin position="84"/>
        <end position="103"/>
    </location>
</feature>
<evidence type="ECO:0000313" key="10">
    <source>
        <dbReference type="Proteomes" id="UP001228690"/>
    </source>
</evidence>
<keyword evidence="4 8" id="KW-1003">Cell membrane</keyword>
<evidence type="ECO:0000256" key="5">
    <source>
        <dbReference type="ARBA" id="ARBA00022692"/>
    </source>
</evidence>
<feature type="transmembrane region" description="Helical" evidence="8">
    <location>
        <begin position="109"/>
        <end position="128"/>
    </location>
</feature>
<keyword evidence="5 8" id="KW-0812">Transmembrane</keyword>
<accession>A0ABY8MK67</accession>
<dbReference type="EMBL" id="CP123443">
    <property type="protein sequence ID" value="WGK69598.1"/>
    <property type="molecule type" value="Genomic_DNA"/>
</dbReference>
<feature type="transmembrane region" description="Helical" evidence="8">
    <location>
        <begin position="15"/>
        <end position="46"/>
    </location>
</feature>
<feature type="transmembrane region" description="Helical" evidence="8">
    <location>
        <begin position="140"/>
        <end position="159"/>
    </location>
</feature>
<dbReference type="PANTHER" id="PTHR30269">
    <property type="entry name" value="TRANSMEMBRANE PROTEIN YFCA"/>
    <property type="match status" value="1"/>
</dbReference>
<evidence type="ECO:0000256" key="8">
    <source>
        <dbReference type="RuleBase" id="RU363041"/>
    </source>
</evidence>
<feature type="transmembrane region" description="Helical" evidence="8">
    <location>
        <begin position="205"/>
        <end position="226"/>
    </location>
</feature>
<evidence type="ECO:0000256" key="1">
    <source>
        <dbReference type="ARBA" id="ARBA00004651"/>
    </source>
</evidence>
<evidence type="ECO:0000256" key="2">
    <source>
        <dbReference type="ARBA" id="ARBA00009142"/>
    </source>
</evidence>
<organism evidence="9 10">
    <name type="scientific">Candidatus Haliotispira prima</name>
    <dbReference type="NCBI Taxonomy" id="3034016"/>
    <lineage>
        <taxon>Bacteria</taxon>
        <taxon>Pseudomonadati</taxon>
        <taxon>Spirochaetota</taxon>
        <taxon>Spirochaetia</taxon>
        <taxon>Spirochaetales</taxon>
        <taxon>Spirochaetaceae</taxon>
        <taxon>Candidatus Haliotispira</taxon>
    </lineage>
</organism>
<keyword evidence="10" id="KW-1185">Reference proteome</keyword>
<dbReference type="PANTHER" id="PTHR30269:SF0">
    <property type="entry name" value="MEMBRANE TRANSPORTER PROTEIN YFCA-RELATED"/>
    <property type="match status" value="1"/>
</dbReference>
<protein>
    <recommendedName>
        <fullName evidence="8">Probable membrane transporter protein</fullName>
    </recommendedName>
</protein>
<evidence type="ECO:0000256" key="6">
    <source>
        <dbReference type="ARBA" id="ARBA00022989"/>
    </source>
</evidence>
<dbReference type="Pfam" id="PF01925">
    <property type="entry name" value="TauE"/>
    <property type="match status" value="1"/>
</dbReference>
<dbReference type="InterPro" id="IPR002781">
    <property type="entry name" value="TM_pro_TauE-like"/>
</dbReference>
<keyword evidence="3" id="KW-0813">Transport</keyword>
<evidence type="ECO:0000256" key="7">
    <source>
        <dbReference type="ARBA" id="ARBA00023136"/>
    </source>
</evidence>
<keyword evidence="6 8" id="KW-1133">Transmembrane helix</keyword>